<keyword evidence="9" id="KW-0560">Oxidoreductase</keyword>
<evidence type="ECO:0000256" key="1">
    <source>
        <dbReference type="ARBA" id="ARBA00001962"/>
    </source>
</evidence>
<evidence type="ECO:0000259" key="14">
    <source>
        <dbReference type="PROSITE" id="PS51296"/>
    </source>
</evidence>
<evidence type="ECO:0000256" key="3">
    <source>
        <dbReference type="ARBA" id="ARBA00004866"/>
    </source>
</evidence>
<dbReference type="InterPro" id="IPR001663">
    <property type="entry name" value="Rng_hydr_dOase-A"/>
</dbReference>
<dbReference type="PANTHER" id="PTHR43756">
    <property type="entry name" value="CHOLINE MONOOXYGENASE, CHLOROPLASTIC"/>
    <property type="match status" value="1"/>
</dbReference>
<feature type="domain" description="Rieske" evidence="14">
    <location>
        <begin position="46"/>
        <end position="144"/>
    </location>
</feature>
<organism evidence="15 16">
    <name type="scientific">Metarhizium robertsii (strain ARSEF 23 / ATCC MYA-3075)</name>
    <name type="common">Metarhizium anisopliae (strain ARSEF 23)</name>
    <dbReference type="NCBI Taxonomy" id="655844"/>
    <lineage>
        <taxon>Eukaryota</taxon>
        <taxon>Fungi</taxon>
        <taxon>Dikarya</taxon>
        <taxon>Ascomycota</taxon>
        <taxon>Pezizomycotina</taxon>
        <taxon>Sordariomycetes</taxon>
        <taxon>Hypocreomycetidae</taxon>
        <taxon>Hypocreales</taxon>
        <taxon>Clavicipitaceae</taxon>
        <taxon>Metarhizium</taxon>
    </lineage>
</organism>
<dbReference type="GO" id="GO:0019133">
    <property type="term" value="F:choline monooxygenase activity"/>
    <property type="evidence" value="ECO:0007669"/>
    <property type="project" value="UniProtKB-EC"/>
</dbReference>
<evidence type="ECO:0000256" key="4">
    <source>
        <dbReference type="ARBA" id="ARBA00010848"/>
    </source>
</evidence>
<evidence type="ECO:0000256" key="13">
    <source>
        <dbReference type="SAM" id="MobiDB-lite"/>
    </source>
</evidence>
<keyword evidence="7" id="KW-0001">2Fe-2S</keyword>
<evidence type="ECO:0000256" key="6">
    <source>
        <dbReference type="ARBA" id="ARBA00014931"/>
    </source>
</evidence>
<reference evidence="15 16" key="2">
    <citation type="journal article" date="2014" name="Proc. Natl. Acad. Sci. U.S.A.">
        <title>Trajectory and genomic determinants of fungal-pathogen speciation and host adaptation.</title>
        <authorList>
            <person name="Hu X."/>
            <person name="Xiao G."/>
            <person name="Zheng P."/>
            <person name="Shang Y."/>
            <person name="Su Y."/>
            <person name="Zhang X."/>
            <person name="Liu X."/>
            <person name="Zhan S."/>
            <person name="St Leger R.J."/>
            <person name="Wang C."/>
        </authorList>
    </citation>
    <scope>GENOME REANNOTATION</scope>
    <source>
        <strain evidence="16">ARSEF 23 / ATCC MYA-3075</strain>
    </source>
</reference>
<dbReference type="EC" id="1.14.15.7" evidence="5"/>
<dbReference type="HOGENOM" id="CLU_026244_1_2_1"/>
<dbReference type="Proteomes" id="UP000002498">
    <property type="component" value="Unassembled WGS sequence"/>
</dbReference>
<feature type="region of interest" description="Disordered" evidence="13">
    <location>
        <begin position="375"/>
        <end position="424"/>
    </location>
</feature>
<evidence type="ECO:0000256" key="9">
    <source>
        <dbReference type="ARBA" id="ARBA00023002"/>
    </source>
</evidence>
<dbReference type="InterPro" id="IPR015879">
    <property type="entry name" value="Ring_hydroxy_dOase_asu_C_dom"/>
</dbReference>
<evidence type="ECO:0000256" key="12">
    <source>
        <dbReference type="ARBA" id="ARBA00049097"/>
    </source>
</evidence>
<evidence type="ECO:0000313" key="15">
    <source>
        <dbReference type="EMBL" id="EFY96723.1"/>
    </source>
</evidence>
<comment type="similarity">
    <text evidence="4">Belongs to the choline monooxygenase family.</text>
</comment>
<dbReference type="EMBL" id="ADNJ02000010">
    <property type="protein sequence ID" value="EFY96723.1"/>
    <property type="molecule type" value="Genomic_DNA"/>
</dbReference>
<comment type="caution">
    <text evidence="15">The sequence shown here is derived from an EMBL/GenBank/DDBJ whole genome shotgun (WGS) entry which is preliminary data.</text>
</comment>
<dbReference type="OrthoDB" id="426882at2759"/>
<dbReference type="InterPro" id="IPR036922">
    <property type="entry name" value="Rieske_2Fe-2S_sf"/>
</dbReference>
<gene>
    <name evidence="15" type="ORF">MAA_07784</name>
</gene>
<proteinExistence type="inferred from homology"/>
<dbReference type="Pfam" id="PF00848">
    <property type="entry name" value="Ring_hydroxyl_A"/>
    <property type="match status" value="1"/>
</dbReference>
<comment type="catalytic activity">
    <reaction evidence="12">
        <text>choline + 2 reduced [2Fe-2S]-[ferredoxin] + O2 + 2 H(+) = betaine aldehyde hydrate + 2 oxidized [2Fe-2S]-[ferredoxin] + H2O</text>
        <dbReference type="Rhea" id="RHEA:17769"/>
        <dbReference type="Rhea" id="RHEA-COMP:10000"/>
        <dbReference type="Rhea" id="RHEA-COMP:10001"/>
        <dbReference type="ChEBI" id="CHEBI:15354"/>
        <dbReference type="ChEBI" id="CHEBI:15377"/>
        <dbReference type="ChEBI" id="CHEBI:15378"/>
        <dbReference type="ChEBI" id="CHEBI:15379"/>
        <dbReference type="ChEBI" id="CHEBI:15870"/>
        <dbReference type="ChEBI" id="CHEBI:33737"/>
        <dbReference type="ChEBI" id="CHEBI:33738"/>
        <dbReference type="EC" id="1.14.15.7"/>
    </reaction>
</comment>
<dbReference type="Gene3D" id="3.90.380.10">
    <property type="entry name" value="Naphthalene 1,2-dioxygenase Alpha Subunit, Chain A, domain 1"/>
    <property type="match status" value="2"/>
</dbReference>
<dbReference type="GO" id="GO:0019285">
    <property type="term" value="P:glycine betaine biosynthetic process from choline"/>
    <property type="evidence" value="ECO:0007669"/>
    <property type="project" value="UniProtKB-UniPathway"/>
</dbReference>
<keyword evidence="10" id="KW-0408">Iron</keyword>
<dbReference type="AlphaFoldDB" id="E9F685"/>
<evidence type="ECO:0000313" key="16">
    <source>
        <dbReference type="Proteomes" id="UP000002498"/>
    </source>
</evidence>
<dbReference type="SUPFAM" id="SSF55961">
    <property type="entry name" value="Bet v1-like"/>
    <property type="match status" value="1"/>
</dbReference>
<evidence type="ECO:0000256" key="10">
    <source>
        <dbReference type="ARBA" id="ARBA00023004"/>
    </source>
</evidence>
<dbReference type="CDD" id="cd00680">
    <property type="entry name" value="RHO_alpha_C"/>
    <property type="match status" value="1"/>
</dbReference>
<accession>E9F685</accession>
<evidence type="ECO:0000256" key="7">
    <source>
        <dbReference type="ARBA" id="ARBA00022714"/>
    </source>
</evidence>
<dbReference type="SUPFAM" id="SSF50022">
    <property type="entry name" value="ISP domain"/>
    <property type="match status" value="1"/>
</dbReference>
<comment type="pathway">
    <text evidence="3">Amine and polyamine biosynthesis; betaine biosynthesis via choline pathway; betaine aldehyde from choline (monooxygenase route): step 1/1.</text>
</comment>
<feature type="compositionally biased region" description="Gly residues" evidence="13">
    <location>
        <begin position="391"/>
        <end position="400"/>
    </location>
</feature>
<comment type="cofactor">
    <cofactor evidence="1">
        <name>Fe cation</name>
        <dbReference type="ChEBI" id="CHEBI:24875"/>
    </cofactor>
</comment>
<dbReference type="CDD" id="cd03469">
    <property type="entry name" value="Rieske_RO_Alpha_N"/>
    <property type="match status" value="1"/>
</dbReference>
<dbReference type="GO" id="GO:0051537">
    <property type="term" value="F:2 iron, 2 sulfur cluster binding"/>
    <property type="evidence" value="ECO:0007669"/>
    <property type="project" value="UniProtKB-KW"/>
</dbReference>
<dbReference type="PANTHER" id="PTHR43756:SF5">
    <property type="entry name" value="CHOLINE MONOOXYGENASE, CHLOROPLASTIC"/>
    <property type="match status" value="1"/>
</dbReference>
<name>E9F685_METRA</name>
<dbReference type="RefSeq" id="XP_007823973.1">
    <property type="nucleotide sequence ID" value="XM_007825782.1"/>
</dbReference>
<dbReference type="GO" id="GO:0005506">
    <property type="term" value="F:iron ion binding"/>
    <property type="evidence" value="ECO:0007669"/>
    <property type="project" value="InterPro"/>
</dbReference>
<dbReference type="UniPathway" id="UPA00529">
    <property type="reaction ID" value="UER00430"/>
</dbReference>
<evidence type="ECO:0000256" key="5">
    <source>
        <dbReference type="ARBA" id="ARBA00012763"/>
    </source>
</evidence>
<evidence type="ECO:0000256" key="11">
    <source>
        <dbReference type="ARBA" id="ARBA00023014"/>
    </source>
</evidence>
<sequence>MSWLGFGQSTTKCDEEPKTGQALPAAWYTSPAMYELERRAIFSKKWLLVTHVLRFPDIGHFVRITEAGYTFFLIRDRQGQIRAHHNICRHRAYPIVEKDSGKASVLACKYHGWSYGFDGHLAKAPKYQEISSFKKEDNGLYRVHVHVDNLGFVWVNLDANDTPSVPWEQDFATVDFQPRLLEFDMNKYHFDHEWEMTGDYNWKVLADNYNEVRGRSGTAKECKEDGYKLTCTKKCYHCPTGHPALPAVTDLAKYWVETSGAHIQHYAVDRQDEESKSLGNVSTYLYPNASMTVTYVIDFGEQHRCVPMSATQTHMEYEVYRHDDATDAEFTEVSDFFKTIMREDKNLCNGAQKNLNSGIFLHGELHPRVEKVGAVVLSKADPRPGDYTSRSGGGGRGGNPARGAQTQGHDDGASGHGLVQPARV</sequence>
<dbReference type="InterPro" id="IPR017941">
    <property type="entry name" value="Rieske_2Fe-2S"/>
</dbReference>
<dbReference type="GeneID" id="19262070"/>
<keyword evidence="16" id="KW-1185">Reference proteome</keyword>
<keyword evidence="8" id="KW-0479">Metal-binding</keyword>
<dbReference type="Gene3D" id="2.102.10.10">
    <property type="entry name" value="Rieske [2Fe-2S] iron-sulphur domain"/>
    <property type="match status" value="1"/>
</dbReference>
<dbReference type="KEGG" id="maj:MAA_07784"/>
<dbReference type="PRINTS" id="PR00090">
    <property type="entry name" value="RNGDIOXGNASE"/>
</dbReference>
<keyword evidence="11" id="KW-0411">Iron-sulfur</keyword>
<evidence type="ECO:0000256" key="8">
    <source>
        <dbReference type="ARBA" id="ARBA00022723"/>
    </source>
</evidence>
<dbReference type="PROSITE" id="PS51296">
    <property type="entry name" value="RIESKE"/>
    <property type="match status" value="1"/>
</dbReference>
<evidence type="ECO:0000256" key="2">
    <source>
        <dbReference type="ARBA" id="ARBA00002149"/>
    </source>
</evidence>
<protein>
    <recommendedName>
        <fullName evidence="6">Choline monooxygenase, chloroplastic</fullName>
        <ecNumber evidence="5">1.14.15.7</ecNumber>
    </recommendedName>
</protein>
<comment type="function">
    <text evidence="2">Catalyzes the first step of the osmoprotectant glycine betaine synthesis.</text>
</comment>
<reference evidence="15 16" key="1">
    <citation type="journal article" date="2011" name="PLoS Genet.">
        <title>Genome sequencing and comparative transcriptomics of the model entomopathogenic fungi Metarhizium anisopliae and M. acridum.</title>
        <authorList>
            <person name="Gao Q."/>
            <person name="Jin K."/>
            <person name="Ying S.H."/>
            <person name="Zhang Y."/>
            <person name="Xiao G."/>
            <person name="Shang Y."/>
            <person name="Duan Z."/>
            <person name="Hu X."/>
            <person name="Xie X.Q."/>
            <person name="Zhou G."/>
            <person name="Peng G."/>
            <person name="Luo Z."/>
            <person name="Huang W."/>
            <person name="Wang B."/>
            <person name="Fang W."/>
            <person name="Wang S."/>
            <person name="Zhong Y."/>
            <person name="Ma L.J."/>
            <person name="St Leger R.J."/>
            <person name="Zhao G.P."/>
            <person name="Pei Y."/>
            <person name="Feng M.G."/>
            <person name="Xia Y."/>
            <person name="Wang C."/>
        </authorList>
    </citation>
    <scope>NUCLEOTIDE SEQUENCE [LARGE SCALE GENOMIC DNA]</scope>
    <source>
        <strain evidence="16">ARSEF 23 / ATCC MYA-3075</strain>
    </source>
</reference>
<dbReference type="Pfam" id="PF00355">
    <property type="entry name" value="Rieske"/>
    <property type="match status" value="1"/>
</dbReference>